<dbReference type="EMBL" id="FPBT01000004">
    <property type="protein sequence ID" value="SFU42720.1"/>
    <property type="molecule type" value="Genomic_DNA"/>
</dbReference>
<dbReference type="InterPro" id="IPR007074">
    <property type="entry name" value="LicD/FKTN/FKRP_NTP_transf"/>
</dbReference>
<dbReference type="InterPro" id="IPR011990">
    <property type="entry name" value="TPR-like_helical_dom_sf"/>
</dbReference>
<evidence type="ECO:0000313" key="2">
    <source>
        <dbReference type="EMBL" id="SFU42720.1"/>
    </source>
</evidence>
<feature type="domain" description="LicD/FKTN/FKRP nucleotidyltransferase" evidence="1">
    <location>
        <begin position="19"/>
        <end position="241"/>
    </location>
</feature>
<accession>A0A1I7G2N3</accession>
<dbReference type="OrthoDB" id="9786100at2"/>
<dbReference type="AlphaFoldDB" id="A0A1I7G2N3"/>
<dbReference type="Gene3D" id="1.25.40.10">
    <property type="entry name" value="Tetratricopeptide repeat domain"/>
    <property type="match status" value="1"/>
</dbReference>
<dbReference type="STRING" id="155865.SAMN05216515_10412"/>
<dbReference type="SUPFAM" id="SSF48452">
    <property type="entry name" value="TPR-like"/>
    <property type="match status" value="1"/>
</dbReference>
<keyword evidence="3" id="KW-1185">Reference proteome</keyword>
<name>A0A1I7G2N3_9FIRM</name>
<reference evidence="2 3" key="1">
    <citation type="submission" date="2016-10" db="EMBL/GenBank/DDBJ databases">
        <authorList>
            <person name="de Groot N.N."/>
        </authorList>
    </citation>
    <scope>NUCLEOTIDE SEQUENCE [LARGE SCALE GENOMIC DNA]</scope>
    <source>
        <strain evidence="2 3">KHGC13</strain>
    </source>
</reference>
<dbReference type="InterPro" id="IPR052942">
    <property type="entry name" value="LPS_cholinephosphotransferase"/>
</dbReference>
<dbReference type="GO" id="GO:0009100">
    <property type="term" value="P:glycoprotein metabolic process"/>
    <property type="evidence" value="ECO:0007669"/>
    <property type="project" value="UniProtKB-ARBA"/>
</dbReference>
<organism evidence="2 3">
    <name type="scientific">Eubacterium pyruvativorans</name>
    <dbReference type="NCBI Taxonomy" id="155865"/>
    <lineage>
        <taxon>Bacteria</taxon>
        <taxon>Bacillati</taxon>
        <taxon>Bacillota</taxon>
        <taxon>Clostridia</taxon>
        <taxon>Eubacteriales</taxon>
        <taxon>Eubacteriaceae</taxon>
        <taxon>Eubacterium</taxon>
    </lineage>
</organism>
<dbReference type="Pfam" id="PF04991">
    <property type="entry name" value="LicD"/>
    <property type="match status" value="1"/>
</dbReference>
<dbReference type="PANTHER" id="PTHR43404">
    <property type="entry name" value="LIPOPOLYSACCHARIDE CHOLINEPHOSPHOTRANSFERASE LICD"/>
    <property type="match status" value="1"/>
</dbReference>
<dbReference type="Proteomes" id="UP000198817">
    <property type="component" value="Unassembled WGS sequence"/>
</dbReference>
<proteinExistence type="predicted"/>
<gene>
    <name evidence="2" type="ORF">SAMN05216508_104119</name>
</gene>
<evidence type="ECO:0000259" key="1">
    <source>
        <dbReference type="Pfam" id="PF04991"/>
    </source>
</evidence>
<dbReference type="GO" id="GO:0016740">
    <property type="term" value="F:transferase activity"/>
    <property type="evidence" value="ECO:0007669"/>
    <property type="project" value="UniProtKB-KW"/>
</dbReference>
<protein>
    <submittedName>
        <fullName evidence="2">Lipopolysaccharide cholinephosphotransferase</fullName>
    </submittedName>
</protein>
<dbReference type="PANTHER" id="PTHR43404:SF2">
    <property type="entry name" value="LIPOPOLYSACCHARIDE CHOLINEPHOSPHOTRANSFERASE LICD"/>
    <property type="match status" value="1"/>
</dbReference>
<evidence type="ECO:0000313" key="3">
    <source>
        <dbReference type="Proteomes" id="UP000198817"/>
    </source>
</evidence>
<dbReference type="RefSeq" id="WP_090470413.1">
    <property type="nucleotide sequence ID" value="NZ_FOWF01000004.1"/>
</dbReference>
<keyword evidence="2" id="KW-0808">Transferase</keyword>
<sequence length="687" mass="80213">MTPSQKKLLSLFREINDICNRHDIVYYLAGGTLIGAVRHRGFIPWDDDMDILMTRDNWLKFLEVTRNGDIPENRTVECQEVDRTYPNTLGRYTDTTSAAIHKNQVLGDGIAGYVVDILVLDPVPGPGKEYDQYLSDMMLYSDLVNPFFNYSYRYRLKENRDRYRKAYKRMQKEGPEKVLSEVEEGMFKYREEDCDYYAMRWGGIPFLFEKDMYGHSRWGEFEGIRARIPDRTSDYLVWHYGDDWMYIPPHNEQESHDAIFSFTTDYKTIQNDYLDYVDVPAVRKALYKRKMFFFKNMDERHRAADLEVDLIRAAVEADYSQKLKDCPFDLRQALADREFGKLNRFFGQYIDKQMSRRLIGREDYKGANRFFHPAFCDIGDDALYVVVMLMVNTNRIAKAMRLLDLREMAKGPLNDELEGVRTLVKTFRRAVSDEDLGRHEAARKAAEKLYEAHPDNDNISMFYLSLLAEEKNFEKLGELAEKELEIFPENGVYTKYRGDCVFEKDMWKALEIYGEALDCTANGLIMLDITDRVSRNREQLIGDVKRSGDIGRASLLRKLSPGDPTLARVCDELLMQRKDADPEELEGRIKEELESFDRDPEILQALKALYRTFGINEKLAELKVRLVITEEIDAFKEIREEVREILSREPDVHGYIILRDVDNYLGLISEAKEAQEKADTMKGGLDR</sequence>